<evidence type="ECO:0000256" key="1">
    <source>
        <dbReference type="ARBA" id="ARBA00004123"/>
    </source>
</evidence>
<dbReference type="GO" id="GO:0005634">
    <property type="term" value="C:nucleus"/>
    <property type="evidence" value="ECO:0007669"/>
    <property type="project" value="UniProtKB-SubCell"/>
</dbReference>
<dbReference type="eggNOG" id="KOG1897">
    <property type="taxonomic scope" value="Eukaryota"/>
</dbReference>
<dbReference type="STRING" id="130081.M2W5M9"/>
<evidence type="ECO:0000256" key="3">
    <source>
        <dbReference type="ARBA" id="ARBA00023242"/>
    </source>
</evidence>
<evidence type="ECO:0000259" key="6">
    <source>
        <dbReference type="Pfam" id="PF23726"/>
    </source>
</evidence>
<evidence type="ECO:0000313" key="7">
    <source>
        <dbReference type="EMBL" id="EME31091.1"/>
    </source>
</evidence>
<dbReference type="KEGG" id="gsl:Gasu_15950"/>
<dbReference type="PANTHER" id="PTHR10644">
    <property type="entry name" value="DNA REPAIR/RNA PROCESSING CPSF FAMILY"/>
    <property type="match status" value="1"/>
</dbReference>
<accession>M2W5M9</accession>
<keyword evidence="8" id="KW-1185">Reference proteome</keyword>
<dbReference type="InterPro" id="IPR036322">
    <property type="entry name" value="WD40_repeat_dom_sf"/>
</dbReference>
<dbReference type="InterPro" id="IPR050358">
    <property type="entry name" value="RSE1/DDB1/CFT1"/>
</dbReference>
<dbReference type="InterPro" id="IPR018846">
    <property type="entry name" value="Beta-prop_RSE1/DDB1/CPSF1_1st"/>
</dbReference>
<evidence type="ECO:0000313" key="8">
    <source>
        <dbReference type="Proteomes" id="UP000030680"/>
    </source>
</evidence>
<dbReference type="RefSeq" id="XP_005707611.1">
    <property type="nucleotide sequence ID" value="XM_005707554.1"/>
</dbReference>
<organism evidence="7 8">
    <name type="scientific">Galdieria sulphuraria</name>
    <name type="common">Red alga</name>
    <dbReference type="NCBI Taxonomy" id="130081"/>
    <lineage>
        <taxon>Eukaryota</taxon>
        <taxon>Rhodophyta</taxon>
        <taxon>Bangiophyceae</taxon>
        <taxon>Galdieriales</taxon>
        <taxon>Galdieriaceae</taxon>
        <taxon>Galdieria</taxon>
    </lineage>
</organism>
<feature type="domain" description="RSE1/DDB1/CPSF1 C-terminal" evidence="4">
    <location>
        <begin position="780"/>
        <end position="1119"/>
    </location>
</feature>
<dbReference type="OMA" id="HQDFLMR"/>
<name>M2W5M9_GALSU</name>
<evidence type="ECO:0000259" key="5">
    <source>
        <dbReference type="Pfam" id="PF10433"/>
    </source>
</evidence>
<dbReference type="InterPro" id="IPR004871">
    <property type="entry name" value="RSE1/DDB1/CPSF1_C"/>
</dbReference>
<dbReference type="EMBL" id="KB454494">
    <property type="protein sequence ID" value="EME31091.1"/>
    <property type="molecule type" value="Genomic_DNA"/>
</dbReference>
<dbReference type="Pfam" id="PF10433">
    <property type="entry name" value="Beta-prop_RSE1_1st"/>
    <property type="match status" value="1"/>
</dbReference>
<sequence>MYNYVVTAHKASAVTHAAVGSFLSPNNRDLILGKCSRMEIYSLSSEGLVPVIELPIYGRISVMKLCRFPDDLQDSLFFLTEKYKFAVLRWNTQTGECDTIAGGDVHDRIGHPTSAGHIGICDPSMTCFGLHLYDGLFKVIPTDFKKEAFNIRLEELDVLDIQFLYGHSKPTIAVLYTDSEENRHLKTYTVSLKDKDFGNGPLFQGNLESGASMLIPVPTPIGGVVVLGQETVTYISGSGLRGYHSIPVSATIFRAYGRIDKDGTRYLLGDEKGILYLLVLEQSTSLSTFTETETKITGLKIQTLGETSLPSTIDYLDNGFVYIGSCHGDSQLIRLLSEPHPETGSFLEVMETYPNLSPIVDFCVMDAERQGQGQVVTCSGAAKDGSLRIIRNGIGIHEQASVEVPGVKELFSLKRSSLSSQHSLLLLSFASESRVLELVSTELMAEANFPVFEMQEPTLYCGNVVGDCIVQITPSKARLISCEDMSIVNEWHPPSGFRISVASGNSMQLIIATTGGNLIYFDIDANPKRIMEKSYKSLEYEICSLDISPLGQAGMNLASQAIPSSFVAVGMWTEVSIRFYSLPSLDLIHTEKLGLDVIARSLLFVTMDGEDYFLAALGDGRLLTYRLDKSAKDTDSEKKFLYDQRQMSIGTQPASLSIFETQNALHVFAACDRPTVIHSSSGGGKLLCSNVNLREVTRVCSFSSEAFPDCLALVTEGSLLLGTVDNIQKLHIRTIPLGEQPRRIAHLDTHHVFAVLTTKQVVTISEDGNEALSETTEEGYVRLIDDTMMEIVHSYKLEQFETPCSVITVNFGDDAAAKDNQDYFVVGTAYSYADEPEPSRGRMLVFAVREQRLTLVAERTFKGALYSMDAFNGKILASVNSMLKLVRWSETESGARTLTEECTYHGSIFILQIKCLGDFILIGDLVRSVSLLAYKPMNGTIEDVARDIDPSWITVIEMLDLDYYISAENCFNLFTLKRNSDASTEEERSRLEKVGEYHLGELVNRIRHGRLVLQIPESGISILKSLLYGMYICFDDNLKELFMHKYRFNLGTANGALGVIASIDEKTFQFLHSLQTALNEVIKGVGGIQHEDWRRFTSERRIGDSKNFLDGDLIERFLDLSRDKMELVAKKVNVPVEELAKQVEELTRIH</sequence>
<reference evidence="8" key="1">
    <citation type="journal article" date="2013" name="Science">
        <title>Gene transfer from bacteria and archaea facilitated evolution of an extremophilic eukaryote.</title>
        <authorList>
            <person name="Schonknecht G."/>
            <person name="Chen W.H."/>
            <person name="Ternes C.M."/>
            <person name="Barbier G.G."/>
            <person name="Shrestha R.P."/>
            <person name="Stanke M."/>
            <person name="Brautigam A."/>
            <person name="Baker B.J."/>
            <person name="Banfield J.F."/>
            <person name="Garavito R.M."/>
            <person name="Carr K."/>
            <person name="Wilkerson C."/>
            <person name="Rensing S.A."/>
            <person name="Gagneul D."/>
            <person name="Dickenson N.E."/>
            <person name="Oesterhelt C."/>
            <person name="Lercher M.J."/>
            <person name="Weber A.P."/>
        </authorList>
    </citation>
    <scope>NUCLEOTIDE SEQUENCE [LARGE SCALE GENOMIC DNA]</scope>
    <source>
        <strain evidence="8">074W</strain>
    </source>
</reference>
<comment type="subcellular location">
    <subcellularLocation>
        <location evidence="1">Nucleus</location>
    </subcellularLocation>
</comment>
<feature type="domain" description="RSE1/DDB1/CPSF1 second beta-propeller" evidence="6">
    <location>
        <begin position="396"/>
        <end position="723"/>
    </location>
</feature>
<dbReference type="GO" id="GO:0003684">
    <property type="term" value="F:damaged DNA binding"/>
    <property type="evidence" value="ECO:0007669"/>
    <property type="project" value="EnsemblPlants"/>
</dbReference>
<dbReference type="Pfam" id="PF23726">
    <property type="entry name" value="Beta-prop_RSE1_2nd"/>
    <property type="match status" value="1"/>
</dbReference>
<dbReference type="GeneID" id="17089772"/>
<dbReference type="FunFam" id="1.10.150.910:FF:000003">
    <property type="entry name" value="DNA damage-binding protein 1a"/>
    <property type="match status" value="1"/>
</dbReference>
<dbReference type="Proteomes" id="UP000030680">
    <property type="component" value="Unassembled WGS sequence"/>
</dbReference>
<gene>
    <name evidence="7" type="ORF">Gasu_15950</name>
</gene>
<dbReference type="AlphaFoldDB" id="M2W5M9"/>
<evidence type="ECO:0000259" key="4">
    <source>
        <dbReference type="Pfam" id="PF03178"/>
    </source>
</evidence>
<dbReference type="Gramene" id="EME31091">
    <property type="protein sequence ID" value="EME31091"/>
    <property type="gene ID" value="Gasu_15950"/>
</dbReference>
<dbReference type="Gene3D" id="2.130.10.10">
    <property type="entry name" value="YVTN repeat-like/Quinoprotein amine dehydrogenase"/>
    <property type="match status" value="3"/>
</dbReference>
<dbReference type="Gene3D" id="1.10.150.910">
    <property type="match status" value="1"/>
</dbReference>
<comment type="similarity">
    <text evidence="2">Belongs to the DDB1 family.</text>
</comment>
<feature type="domain" description="RSE1/DDB1/CPSF1 first beta-propeller" evidence="5">
    <location>
        <begin position="13"/>
        <end position="352"/>
    </location>
</feature>
<protein>
    <submittedName>
        <fullName evidence="7">DNA damage-binding protein 1 isoform 2</fullName>
    </submittedName>
</protein>
<proteinExistence type="inferred from homology"/>
<evidence type="ECO:0000256" key="2">
    <source>
        <dbReference type="ARBA" id="ARBA00007453"/>
    </source>
</evidence>
<dbReference type="SUPFAM" id="SSF50978">
    <property type="entry name" value="WD40 repeat-like"/>
    <property type="match status" value="1"/>
</dbReference>
<dbReference type="OrthoDB" id="433457at2759"/>
<dbReference type="InterPro" id="IPR015943">
    <property type="entry name" value="WD40/YVTN_repeat-like_dom_sf"/>
</dbReference>
<dbReference type="InterPro" id="IPR058543">
    <property type="entry name" value="Beta-prop_RSE1/DDB1/CPSF1_2nd"/>
</dbReference>
<dbReference type="Pfam" id="PF03178">
    <property type="entry name" value="CPSF_A"/>
    <property type="match status" value="1"/>
</dbReference>
<keyword evidence="3" id="KW-0539">Nucleus</keyword>